<feature type="domain" description="Calcineurin-like phosphoesterase" evidence="1">
    <location>
        <begin position="152"/>
        <end position="328"/>
    </location>
</feature>
<dbReference type="InterPro" id="IPR051918">
    <property type="entry name" value="STPP_CPPED1"/>
</dbReference>
<dbReference type="AlphaFoldDB" id="A0A2P8E0F3"/>
<feature type="domain" description="Calcineurin-like phosphoesterase C-terminal" evidence="2">
    <location>
        <begin position="339"/>
        <end position="485"/>
    </location>
</feature>
<dbReference type="InterPro" id="IPR032285">
    <property type="entry name" value="Metallophos_N"/>
</dbReference>
<dbReference type="PANTHER" id="PTHR43143:SF1">
    <property type="entry name" value="SERINE_THREONINE-PROTEIN PHOSPHATASE CPPED1"/>
    <property type="match status" value="1"/>
</dbReference>
<evidence type="ECO:0000259" key="2">
    <source>
        <dbReference type="Pfam" id="PF16370"/>
    </source>
</evidence>
<dbReference type="Pfam" id="PF16371">
    <property type="entry name" value="MetallophosN"/>
    <property type="match status" value="1"/>
</dbReference>
<dbReference type="RefSeq" id="WP_106567951.1">
    <property type="nucleotide sequence ID" value="NZ_PYGF01000008.1"/>
</dbReference>
<dbReference type="SUPFAM" id="SSF56300">
    <property type="entry name" value="Metallo-dependent phosphatases"/>
    <property type="match status" value="1"/>
</dbReference>
<name>A0A2P8E0F3_9BACT</name>
<dbReference type="Pfam" id="PF00149">
    <property type="entry name" value="Metallophos"/>
    <property type="match status" value="1"/>
</dbReference>
<keyword evidence="5" id="KW-1185">Reference proteome</keyword>
<dbReference type="Gene3D" id="3.60.21.10">
    <property type="match status" value="1"/>
</dbReference>
<feature type="domain" description="Calcineurin-like phosphoesterase N-terminal" evidence="3">
    <location>
        <begin position="44"/>
        <end position="119"/>
    </location>
</feature>
<dbReference type="InterPro" id="IPR032288">
    <property type="entry name" value="Metallophos_C"/>
</dbReference>
<dbReference type="PANTHER" id="PTHR43143">
    <property type="entry name" value="METALLOPHOSPHOESTERASE, CALCINEURIN SUPERFAMILY"/>
    <property type="match status" value="1"/>
</dbReference>
<dbReference type="OrthoDB" id="1776264at2"/>
<proteinExistence type="predicted"/>
<dbReference type="Pfam" id="PF16370">
    <property type="entry name" value="MetallophosC"/>
    <property type="match status" value="1"/>
</dbReference>
<evidence type="ECO:0000259" key="1">
    <source>
        <dbReference type="Pfam" id="PF00149"/>
    </source>
</evidence>
<evidence type="ECO:0000259" key="3">
    <source>
        <dbReference type="Pfam" id="PF16371"/>
    </source>
</evidence>
<dbReference type="EMBL" id="PYGF01000008">
    <property type="protein sequence ID" value="PSL02938.1"/>
    <property type="molecule type" value="Genomic_DNA"/>
</dbReference>
<comment type="caution">
    <text evidence="4">The sequence shown here is derived from an EMBL/GenBank/DDBJ whole genome shotgun (WGS) entry which is preliminary data.</text>
</comment>
<sequence>MKNINRRKFLHNSTLITTGLLSLPILSMGEIQNPLTLNYTEVKGRIHSNGKGIANVVITDGKLIYLSDKSGKFEFPTDRPFVYFSYPSGYKFNLLPNGSVDFFRKLDFGKKINTLDFNLQKNNFPETKHHFITIADPQIQTKEEAETFISESCTDIRNTVSDINDPNTFGIGLGDLVFDEFDLFEYYNQGIKSTGIPFFQVLGNHDIDLLARSNSASQYPFTDQYGPSHYSFNRGNRHYVVLNDVFFLGNKQYYGYLDEEQLQWLEKDLSFIEKGSEIVLFLHIPPQSKVAILNQGRDLNKESVINNGALYEILKDYKAHIISGHVHWNENIFHKNIYEHNTASISGAWWAADICYDGTPKGYSVYQNNSKLSWYYKSIGADKNLQFRAYAPGSHPDFPEDYCLNIWNWDPEWKITWKENGKISNSIRKVETYDPLAISTFNNRDKGAKHPWITAQRNSHLFFFQAQSDNSEIEVEVIDRFGNTYKQILSRQQNIR</sequence>
<accession>A0A2P8E0F3</accession>
<protein>
    <submittedName>
        <fullName evidence="4">3',5'-cyclic AMP phosphodiesterase CpdA</fullName>
    </submittedName>
</protein>
<gene>
    <name evidence="4" type="ORF">CLV48_10847</name>
</gene>
<dbReference type="InterPro" id="IPR004843">
    <property type="entry name" value="Calcineurin-like_PHP"/>
</dbReference>
<evidence type="ECO:0000313" key="4">
    <source>
        <dbReference type="EMBL" id="PSL02938.1"/>
    </source>
</evidence>
<reference evidence="4 5" key="1">
    <citation type="submission" date="2018-03" db="EMBL/GenBank/DDBJ databases">
        <title>Genomic Encyclopedia of Archaeal and Bacterial Type Strains, Phase II (KMG-II): from individual species to whole genera.</title>
        <authorList>
            <person name="Goeker M."/>
        </authorList>
    </citation>
    <scope>NUCLEOTIDE SEQUENCE [LARGE SCALE GENOMIC DNA]</scope>
    <source>
        <strain evidence="4 5">DSM 28057</strain>
    </source>
</reference>
<dbReference type="InterPro" id="IPR029052">
    <property type="entry name" value="Metallo-depent_PP-like"/>
</dbReference>
<evidence type="ECO:0000313" key="5">
    <source>
        <dbReference type="Proteomes" id="UP000240708"/>
    </source>
</evidence>
<organism evidence="4 5">
    <name type="scientific">Cecembia rubra</name>
    <dbReference type="NCBI Taxonomy" id="1485585"/>
    <lineage>
        <taxon>Bacteria</taxon>
        <taxon>Pseudomonadati</taxon>
        <taxon>Bacteroidota</taxon>
        <taxon>Cytophagia</taxon>
        <taxon>Cytophagales</taxon>
        <taxon>Cyclobacteriaceae</taxon>
        <taxon>Cecembia</taxon>
    </lineage>
</organism>
<dbReference type="Proteomes" id="UP000240708">
    <property type="component" value="Unassembled WGS sequence"/>
</dbReference>